<dbReference type="GO" id="GO:0080120">
    <property type="term" value="P:CAAX-box protein maturation"/>
    <property type="evidence" value="ECO:0007669"/>
    <property type="project" value="UniProtKB-ARBA"/>
</dbReference>
<organism evidence="3 4">
    <name type="scientific">Eisenbergiella porci</name>
    <dbReference type="NCBI Taxonomy" id="2652274"/>
    <lineage>
        <taxon>Bacteria</taxon>
        <taxon>Bacillati</taxon>
        <taxon>Bacillota</taxon>
        <taxon>Clostridia</taxon>
        <taxon>Lachnospirales</taxon>
        <taxon>Lachnospiraceae</taxon>
        <taxon>Eisenbergiella</taxon>
    </lineage>
</organism>
<feature type="transmembrane region" description="Helical" evidence="1">
    <location>
        <begin position="168"/>
        <end position="185"/>
    </location>
</feature>
<dbReference type="EMBL" id="VUMI01000029">
    <property type="protein sequence ID" value="MSS89906.1"/>
    <property type="molecule type" value="Genomic_DNA"/>
</dbReference>
<dbReference type="GeneID" id="86054726"/>
<keyword evidence="3" id="KW-0482">Metalloprotease</keyword>
<dbReference type="GO" id="GO:0006508">
    <property type="term" value="P:proteolysis"/>
    <property type="evidence" value="ECO:0007669"/>
    <property type="project" value="UniProtKB-KW"/>
</dbReference>
<keyword evidence="1" id="KW-0472">Membrane</keyword>
<dbReference type="AlphaFoldDB" id="A0A6N7W3T7"/>
<proteinExistence type="predicted"/>
<dbReference type="InterPro" id="IPR003675">
    <property type="entry name" value="Rce1/LyrA-like_dom"/>
</dbReference>
<feature type="transmembrane region" description="Helical" evidence="1">
    <location>
        <begin position="216"/>
        <end position="237"/>
    </location>
</feature>
<name>A0A6N7W3T7_9FIRM</name>
<sequence>MNRKKEILTIILWPLLYTLGMGLSNYIVYQFYHIEYGGDGYINAMLPFLAALAAGTMICLFIQRERLTLPWKERGRLPLFLVIFLPLAALTLYYLLTNGSFTYAFIAPLAVTLLVGVAEETMFRRILFIRLLGLFQERGFKKALLISAVCFSLLHAVNILGGSPAPQVLMQLAATFVAGLFYVLMFDYTRNIYLLIIMHFLWDYILFSGATKQIPVYAVLMGILQAAEIVIMLVLLARKWRQDASAERT</sequence>
<dbReference type="Proteomes" id="UP000436047">
    <property type="component" value="Unassembled WGS sequence"/>
</dbReference>
<keyword evidence="3" id="KW-0645">Protease</keyword>
<feature type="transmembrane region" description="Helical" evidence="1">
    <location>
        <begin position="192"/>
        <end position="210"/>
    </location>
</feature>
<feature type="transmembrane region" description="Helical" evidence="1">
    <location>
        <begin position="143"/>
        <end position="162"/>
    </location>
</feature>
<feature type="transmembrane region" description="Helical" evidence="1">
    <location>
        <begin position="75"/>
        <end position="95"/>
    </location>
</feature>
<evidence type="ECO:0000313" key="3">
    <source>
        <dbReference type="EMBL" id="MSS89906.1"/>
    </source>
</evidence>
<evidence type="ECO:0000256" key="1">
    <source>
        <dbReference type="SAM" id="Phobius"/>
    </source>
</evidence>
<reference evidence="3 4" key="1">
    <citation type="submission" date="2019-08" db="EMBL/GenBank/DDBJ databases">
        <title>In-depth cultivation of the pig gut microbiome towards novel bacterial diversity and tailored functional studies.</title>
        <authorList>
            <person name="Wylensek D."/>
            <person name="Hitch T.C.A."/>
            <person name="Clavel T."/>
        </authorList>
    </citation>
    <scope>NUCLEOTIDE SEQUENCE [LARGE SCALE GENOMIC DNA]</scope>
    <source>
        <strain evidence="3 4">WCA-389-WT-23B</strain>
    </source>
</reference>
<keyword evidence="4" id="KW-1185">Reference proteome</keyword>
<keyword evidence="1" id="KW-1133">Transmembrane helix</keyword>
<dbReference type="Pfam" id="PF02517">
    <property type="entry name" value="Rce1-like"/>
    <property type="match status" value="1"/>
</dbReference>
<protein>
    <submittedName>
        <fullName evidence="3">CPBP family intramembrane metalloprotease</fullName>
    </submittedName>
</protein>
<dbReference type="GO" id="GO:0008237">
    <property type="term" value="F:metallopeptidase activity"/>
    <property type="evidence" value="ECO:0007669"/>
    <property type="project" value="UniProtKB-KW"/>
</dbReference>
<evidence type="ECO:0000313" key="4">
    <source>
        <dbReference type="Proteomes" id="UP000436047"/>
    </source>
</evidence>
<evidence type="ECO:0000259" key="2">
    <source>
        <dbReference type="Pfam" id="PF02517"/>
    </source>
</evidence>
<accession>A0A6N7W3T7</accession>
<comment type="caution">
    <text evidence="3">The sequence shown here is derived from an EMBL/GenBank/DDBJ whole genome shotgun (WGS) entry which is preliminary data.</text>
</comment>
<feature type="domain" description="CAAX prenyl protease 2/Lysostaphin resistance protein A-like" evidence="2">
    <location>
        <begin position="105"/>
        <end position="205"/>
    </location>
</feature>
<dbReference type="RefSeq" id="WP_130850988.1">
    <property type="nucleotide sequence ID" value="NZ_VUMI01000029.1"/>
</dbReference>
<dbReference type="GO" id="GO:0004175">
    <property type="term" value="F:endopeptidase activity"/>
    <property type="evidence" value="ECO:0007669"/>
    <property type="project" value="UniProtKB-ARBA"/>
</dbReference>
<gene>
    <name evidence="3" type="ORF">FYJ45_16935</name>
</gene>
<keyword evidence="3" id="KW-0378">Hydrolase</keyword>
<feature type="transmembrane region" description="Helical" evidence="1">
    <location>
        <begin position="41"/>
        <end position="63"/>
    </location>
</feature>
<feature type="transmembrane region" description="Helical" evidence="1">
    <location>
        <begin position="7"/>
        <end position="29"/>
    </location>
</feature>
<keyword evidence="1" id="KW-0812">Transmembrane</keyword>
<feature type="transmembrane region" description="Helical" evidence="1">
    <location>
        <begin position="101"/>
        <end position="122"/>
    </location>
</feature>